<dbReference type="GO" id="GO:0004177">
    <property type="term" value="F:aminopeptidase activity"/>
    <property type="evidence" value="ECO:0007669"/>
    <property type="project" value="UniProtKB-KW"/>
</dbReference>
<keyword evidence="11" id="KW-0378">Hydrolase</keyword>
<feature type="transmembrane region" description="Helical" evidence="9">
    <location>
        <begin position="339"/>
        <end position="360"/>
    </location>
</feature>
<dbReference type="InterPro" id="IPR007484">
    <property type="entry name" value="Peptidase_M28"/>
</dbReference>
<keyword evidence="11" id="KW-0645">Protease</keyword>
<evidence type="ECO:0000259" key="10">
    <source>
        <dbReference type="Pfam" id="PF04389"/>
    </source>
</evidence>
<evidence type="ECO:0000256" key="2">
    <source>
        <dbReference type="ARBA" id="ARBA00004128"/>
    </source>
</evidence>
<dbReference type="GO" id="GO:0008235">
    <property type="term" value="F:metalloexopeptidase activity"/>
    <property type="evidence" value="ECO:0007669"/>
    <property type="project" value="InterPro"/>
</dbReference>
<feature type="transmembrane region" description="Helical" evidence="9">
    <location>
        <begin position="411"/>
        <end position="430"/>
    </location>
</feature>
<keyword evidence="5" id="KW-0926">Vacuole</keyword>
<keyword evidence="9" id="KW-0812">Transmembrane</keyword>
<dbReference type="Gene3D" id="3.40.630.10">
    <property type="entry name" value="Zn peptidases"/>
    <property type="match status" value="1"/>
</dbReference>
<dbReference type="AlphaFoldDB" id="H8GI63"/>
<feature type="transmembrane region" description="Helical" evidence="9">
    <location>
        <begin position="450"/>
        <end position="480"/>
    </location>
</feature>
<evidence type="ECO:0000256" key="4">
    <source>
        <dbReference type="ARBA" id="ARBA00017435"/>
    </source>
</evidence>
<keyword evidence="9" id="KW-0472">Membrane</keyword>
<dbReference type="Proteomes" id="UP000005090">
    <property type="component" value="Chromosome"/>
</dbReference>
<dbReference type="PANTHER" id="PTHR12147">
    <property type="entry name" value="METALLOPEPTIDASE M28 FAMILY MEMBER"/>
    <property type="match status" value="1"/>
</dbReference>
<keyword evidence="11" id="KW-0031">Aminopeptidase</keyword>
<evidence type="ECO:0000256" key="1">
    <source>
        <dbReference type="ARBA" id="ARBA00003273"/>
    </source>
</evidence>
<evidence type="ECO:0000313" key="12">
    <source>
        <dbReference type="Proteomes" id="UP000005090"/>
    </source>
</evidence>
<dbReference type="HOGENOM" id="CLU_019249_1_0_6"/>
<evidence type="ECO:0000256" key="3">
    <source>
        <dbReference type="ARBA" id="ARBA00010918"/>
    </source>
</evidence>
<sequence>MLTPPDIVQEPEAFAYSAERALSHVRHIAAEPHPVGSPAHAAVAGYLLEQIAALGYRAEIQETLASARFYRPESFVKAARIKNILVRVAGKTHQDAVLIAGHYDSAESAPGAADDGAAVASMLEVLRILKQSAPLQNDLIFLFSDAEELGLLGSRAFVERHPWAKDCRIALNFEARGNKGMLLMFETSEPNARLVEHYAEAAVQPFASSLMFSFYKKLLHNDTDFSVFREAGISGMNFAFIEGGTDYHTRLDNPERLDVRTLALQGRNMLQLARHFADADLSVPGREGSLGYFNLPFGKLFLFSLDDHFPLLATVVLLVSFLLLAIAEAVHRRRRIGHYFLQPGIFLLQIGLIALINYAFHAGLMQVYGNYRRLPEPYNAECYFFAACGLTTASFMLLHAGLRRWIELREYAAAVLCIWLAAGIYLALAFPGGVFFTGVPGFMMAVAWTFGLFLTGMGITLIAGLCSAAVWIMVAPTLYLAHHALGFHADPLLMAIVAATLALVSPALEPLYHAFGRKLPALFLAASLILLIRADRLAGFSPDRPQPDSIVYAWDSASNTARWLSYDAEPDDWTRQFLGSKPEVSRTGIFEDFVHAERLLVRETAPVRLAAPDVSIAEERLLKEKNYLDVRIRSRRDAPLIRLKSPNLDEAVQIYADSQLIYQKDASGSPLEFIEFHGLGSEEAEFGFVLPADERMKMLEIIEIRRDLDEIWQKNWKTRPESTIPRRAWSSLPVDAVILRRFYPL</sequence>
<reference evidence="11 12" key="1">
    <citation type="journal article" date="2013" name="Genome Announc.">
        <title>Genome Sequence of the Obligate Gammaproteobacterial Methanotroph Methylomicrobium album Strain BG8.</title>
        <authorList>
            <person name="Kits K.D."/>
            <person name="Kalyuzhnaya M.G."/>
            <person name="Klotz M.G."/>
            <person name="Jetten M.S."/>
            <person name="Op den Camp H.J."/>
            <person name="Vuilleumier S."/>
            <person name="Bringel F."/>
            <person name="Dispirito A.A."/>
            <person name="Murrell J.C."/>
            <person name="Bruce D."/>
            <person name="Cheng J.F."/>
            <person name="Copeland A."/>
            <person name="Goodwin L."/>
            <person name="Hauser L."/>
            <person name="Lajus A."/>
            <person name="Land M.L."/>
            <person name="Lapidus A."/>
            <person name="Lucas S."/>
            <person name="Medigue C."/>
            <person name="Pitluck S."/>
            <person name="Woyke T."/>
            <person name="Zeytun A."/>
            <person name="Stein L.Y."/>
        </authorList>
    </citation>
    <scope>NUCLEOTIDE SEQUENCE [LARGE SCALE GENOMIC DNA]</scope>
    <source>
        <strain evidence="11 12">BG8</strain>
    </source>
</reference>
<dbReference type="SUPFAM" id="SSF53187">
    <property type="entry name" value="Zn-dependent exopeptidases"/>
    <property type="match status" value="1"/>
</dbReference>
<protein>
    <recommendedName>
        <fullName evidence="4">Vacuolar membrane protease</fullName>
    </recommendedName>
    <alternativeName>
        <fullName evidence="8">FXNA-related family protease 1</fullName>
    </alternativeName>
</protein>
<feature type="transmembrane region" description="Helical" evidence="9">
    <location>
        <begin position="380"/>
        <end position="399"/>
    </location>
</feature>
<name>H8GI63_METAL</name>
<dbReference type="InterPro" id="IPR045175">
    <property type="entry name" value="M28_fam"/>
</dbReference>
<dbReference type="GO" id="GO:0005774">
    <property type="term" value="C:vacuolar membrane"/>
    <property type="evidence" value="ECO:0007669"/>
    <property type="project" value="UniProtKB-SubCell"/>
</dbReference>
<dbReference type="EMBL" id="CM001475">
    <property type="protein sequence ID" value="EIC30207.1"/>
    <property type="molecule type" value="Genomic_DNA"/>
</dbReference>
<evidence type="ECO:0000256" key="5">
    <source>
        <dbReference type="ARBA" id="ARBA00022554"/>
    </source>
</evidence>
<feature type="transmembrane region" description="Helical" evidence="9">
    <location>
        <begin position="309"/>
        <end position="327"/>
    </location>
</feature>
<organism evidence="11 12">
    <name type="scientific">Methylomicrobium album BG8</name>
    <dbReference type="NCBI Taxonomy" id="686340"/>
    <lineage>
        <taxon>Bacteria</taxon>
        <taxon>Pseudomonadati</taxon>
        <taxon>Pseudomonadota</taxon>
        <taxon>Gammaproteobacteria</taxon>
        <taxon>Methylococcales</taxon>
        <taxon>Methylococcaceae</taxon>
        <taxon>Methylomicrobium</taxon>
    </lineage>
</organism>
<feature type="domain" description="Peptidase M28" evidence="10">
    <location>
        <begin position="83"/>
        <end position="272"/>
    </location>
</feature>
<keyword evidence="6 9" id="KW-1133">Transmembrane helix</keyword>
<evidence type="ECO:0000256" key="9">
    <source>
        <dbReference type="SAM" id="Phobius"/>
    </source>
</evidence>
<comment type="subcellular location">
    <subcellularLocation>
        <location evidence="2">Vacuole membrane</location>
        <topology evidence="2">Multi-pass membrane protein</topology>
    </subcellularLocation>
</comment>
<evidence type="ECO:0000313" key="11">
    <source>
        <dbReference type="EMBL" id="EIC30207.1"/>
    </source>
</evidence>
<dbReference type="Pfam" id="PF04389">
    <property type="entry name" value="Peptidase_M28"/>
    <property type="match status" value="1"/>
</dbReference>
<evidence type="ECO:0000256" key="6">
    <source>
        <dbReference type="ARBA" id="ARBA00022989"/>
    </source>
</evidence>
<proteinExistence type="inferred from homology"/>
<comment type="similarity">
    <text evidence="3">Belongs to the peptidase M28 family.</text>
</comment>
<feature type="transmembrane region" description="Helical" evidence="9">
    <location>
        <begin position="492"/>
        <end position="508"/>
    </location>
</feature>
<dbReference type="PANTHER" id="PTHR12147:SF58">
    <property type="entry name" value="VACUOLAR MEMBRANE PROTEASE"/>
    <property type="match status" value="1"/>
</dbReference>
<comment type="function">
    <text evidence="1">May be involved in vacuolar sorting and osmoregulation.</text>
</comment>
<keyword evidence="12" id="KW-1185">Reference proteome</keyword>
<dbReference type="GO" id="GO:0006508">
    <property type="term" value="P:proteolysis"/>
    <property type="evidence" value="ECO:0007669"/>
    <property type="project" value="InterPro"/>
</dbReference>
<keyword evidence="7" id="KW-0325">Glycoprotein</keyword>
<accession>H8GI63</accession>
<evidence type="ECO:0000256" key="8">
    <source>
        <dbReference type="ARBA" id="ARBA00031512"/>
    </source>
</evidence>
<dbReference type="eggNOG" id="COG2234">
    <property type="taxonomic scope" value="Bacteria"/>
</dbReference>
<dbReference type="STRING" id="686340.Metal_2488"/>
<gene>
    <name evidence="11" type="ORF">Metal_2488</name>
</gene>
<evidence type="ECO:0000256" key="7">
    <source>
        <dbReference type="ARBA" id="ARBA00023180"/>
    </source>
</evidence>